<dbReference type="Gene3D" id="3.40.50.1240">
    <property type="entry name" value="Phosphoglycerate mutase-like"/>
    <property type="match status" value="1"/>
</dbReference>
<name>A0A0F9UNK7_9ZZZZ</name>
<proteinExistence type="predicted"/>
<accession>A0A0F9UNK7</accession>
<dbReference type="SUPFAM" id="SSF53254">
    <property type="entry name" value="Phosphoglycerate mutase-like"/>
    <property type="match status" value="1"/>
</dbReference>
<evidence type="ECO:0000313" key="1">
    <source>
        <dbReference type="EMBL" id="KKN55203.1"/>
    </source>
</evidence>
<comment type="caution">
    <text evidence="1">The sequence shown here is derived from an EMBL/GenBank/DDBJ whole genome shotgun (WGS) entry which is preliminary data.</text>
</comment>
<gene>
    <name evidence="1" type="ORF">LCGC14_0584730</name>
</gene>
<sequence length="237" mass="27564">MDTEKIWKEGEWTNEARQIIDGLKKFPDNSKIILILRHSHRNESRTLEKAQKERLSPQGHVIAKKFGENLPNSRSIKIFYSIIWRCEETANNVHEGFKNVGGSSEVKGELRALQTIGISDKQFFLKEFNNVPVLDIFYRWAVGFYNPNVWTPFIEYCQSTAHTILNQVKNSSENGMNIFVTHDFNVSALRFGWFGLRPKNWVKFLGGFAFSIEEDQLLLLDYGELKPVAIPHWWKKS</sequence>
<dbReference type="InterPro" id="IPR029033">
    <property type="entry name" value="His_PPase_superfam"/>
</dbReference>
<organism evidence="1">
    <name type="scientific">marine sediment metagenome</name>
    <dbReference type="NCBI Taxonomy" id="412755"/>
    <lineage>
        <taxon>unclassified sequences</taxon>
        <taxon>metagenomes</taxon>
        <taxon>ecological metagenomes</taxon>
    </lineage>
</organism>
<evidence type="ECO:0008006" key="2">
    <source>
        <dbReference type="Google" id="ProtNLM"/>
    </source>
</evidence>
<protein>
    <recommendedName>
        <fullName evidence="2">Histidine phosphatase family protein</fullName>
    </recommendedName>
</protein>
<dbReference type="EMBL" id="LAZR01000896">
    <property type="protein sequence ID" value="KKN55203.1"/>
    <property type="molecule type" value="Genomic_DNA"/>
</dbReference>
<reference evidence="1" key="1">
    <citation type="journal article" date="2015" name="Nature">
        <title>Complex archaea that bridge the gap between prokaryotes and eukaryotes.</title>
        <authorList>
            <person name="Spang A."/>
            <person name="Saw J.H."/>
            <person name="Jorgensen S.L."/>
            <person name="Zaremba-Niedzwiedzka K."/>
            <person name="Martijn J."/>
            <person name="Lind A.E."/>
            <person name="van Eijk R."/>
            <person name="Schleper C."/>
            <person name="Guy L."/>
            <person name="Ettema T.J."/>
        </authorList>
    </citation>
    <scope>NUCLEOTIDE SEQUENCE</scope>
</reference>
<dbReference type="AlphaFoldDB" id="A0A0F9UNK7"/>